<evidence type="ECO:0000259" key="8">
    <source>
        <dbReference type="Pfam" id="PF02308"/>
    </source>
</evidence>
<dbReference type="GO" id="GO:0005886">
    <property type="term" value="C:plasma membrane"/>
    <property type="evidence" value="ECO:0007669"/>
    <property type="project" value="UniProtKB-SubCell"/>
</dbReference>
<dbReference type="PANTHER" id="PTHR33778:SF1">
    <property type="entry name" value="MAGNESIUM TRANSPORTER YHID-RELATED"/>
    <property type="match status" value="1"/>
</dbReference>
<feature type="transmembrane region" description="Helical" evidence="7">
    <location>
        <begin position="128"/>
        <end position="145"/>
    </location>
</feature>
<dbReference type="STRING" id="1915309.AXG55_12940"/>
<dbReference type="EMBL" id="CP017834">
    <property type="protein sequence ID" value="APJ04753.1"/>
    <property type="molecule type" value="Genomic_DNA"/>
</dbReference>
<comment type="similarity">
    <text evidence="2">Belongs to the MgtC/SapB family.</text>
</comment>
<protein>
    <recommendedName>
        <fullName evidence="8">MgtC/SapB/SrpB/YhiD N-terminal domain-containing protein</fullName>
    </recommendedName>
</protein>
<evidence type="ECO:0000256" key="3">
    <source>
        <dbReference type="ARBA" id="ARBA00022475"/>
    </source>
</evidence>
<dbReference type="Proteomes" id="UP000184731">
    <property type="component" value="Chromosome"/>
</dbReference>
<evidence type="ECO:0000256" key="1">
    <source>
        <dbReference type="ARBA" id="ARBA00004651"/>
    </source>
</evidence>
<gene>
    <name evidence="9" type="ORF">AXG55_12940</name>
</gene>
<dbReference type="PRINTS" id="PR01837">
    <property type="entry name" value="MGTCSAPBPROT"/>
</dbReference>
<keyword evidence="10" id="KW-1185">Reference proteome</keyword>
<evidence type="ECO:0000256" key="4">
    <source>
        <dbReference type="ARBA" id="ARBA00022692"/>
    </source>
</evidence>
<keyword evidence="4 7" id="KW-0812">Transmembrane</keyword>
<feature type="transmembrane region" description="Helical" evidence="7">
    <location>
        <begin position="48"/>
        <end position="66"/>
    </location>
</feature>
<accession>A0A1L4D3H3</accession>
<dbReference type="InterPro" id="IPR003416">
    <property type="entry name" value="MgtC/SapB/SrpB/YhiD_fam"/>
</dbReference>
<comment type="subcellular location">
    <subcellularLocation>
        <location evidence="1">Cell membrane</location>
        <topology evidence="1">Multi-pass membrane protein</topology>
    </subcellularLocation>
</comment>
<feature type="transmembrane region" description="Helical" evidence="7">
    <location>
        <begin position="16"/>
        <end position="36"/>
    </location>
</feature>
<reference evidence="9 10" key="1">
    <citation type="submission" date="2016-10" db="EMBL/GenBank/DDBJ databases">
        <title>Silvanigrella aquatica sp. nov., isolated from a freshwater lake located in the Black Forest, Germany, description of Silvanigrellaceae fam. nov., Silvanigrellales ord. nov., reclassification of the order Bdellovibrionales in the class Oligoflexia, reclassification of the families Bacteriovoracaceae and Halobacteriovoraceae in the new order Bacteriovoracales ord. nov., and reclassification of the family Pseudobacteriovoracaceae in the order Oligoflexiales.</title>
        <authorList>
            <person name="Hahn M.W."/>
            <person name="Schmidt J."/>
            <person name="Koll U."/>
            <person name="Rohde M."/>
            <person name="Verbag S."/>
            <person name="Pitt A."/>
            <person name="Nakai R."/>
            <person name="Naganuma T."/>
            <person name="Lang E."/>
        </authorList>
    </citation>
    <scope>NUCLEOTIDE SEQUENCE [LARGE SCALE GENOMIC DNA]</scope>
    <source>
        <strain evidence="9 10">MWH-Nonnen-W8red</strain>
    </source>
</reference>
<feature type="transmembrane region" description="Helical" evidence="7">
    <location>
        <begin position="78"/>
        <end position="95"/>
    </location>
</feature>
<dbReference type="Pfam" id="PF02308">
    <property type="entry name" value="MgtC"/>
    <property type="match status" value="1"/>
</dbReference>
<evidence type="ECO:0000313" key="9">
    <source>
        <dbReference type="EMBL" id="APJ04753.1"/>
    </source>
</evidence>
<feature type="domain" description="MgtC/SapB/SrpB/YhiD N-terminal" evidence="8">
    <location>
        <begin position="26"/>
        <end position="147"/>
    </location>
</feature>
<name>A0A1L4D3H3_9BACT</name>
<dbReference type="RefSeq" id="WP_148698510.1">
    <property type="nucleotide sequence ID" value="NZ_CP017834.1"/>
</dbReference>
<keyword evidence="6 7" id="KW-0472">Membrane</keyword>
<evidence type="ECO:0000256" key="6">
    <source>
        <dbReference type="ARBA" id="ARBA00023136"/>
    </source>
</evidence>
<dbReference type="PANTHER" id="PTHR33778">
    <property type="entry name" value="PROTEIN MGTC"/>
    <property type="match status" value="1"/>
</dbReference>
<feature type="transmembrane region" description="Helical" evidence="7">
    <location>
        <begin position="104"/>
        <end position="122"/>
    </location>
</feature>
<evidence type="ECO:0000256" key="5">
    <source>
        <dbReference type="ARBA" id="ARBA00022989"/>
    </source>
</evidence>
<evidence type="ECO:0000256" key="7">
    <source>
        <dbReference type="SAM" id="Phobius"/>
    </source>
</evidence>
<evidence type="ECO:0000313" key="10">
    <source>
        <dbReference type="Proteomes" id="UP000184731"/>
    </source>
</evidence>
<dbReference type="OrthoDB" id="9811198at2"/>
<sequence>MAPDFDFTSRISEIDILIFLVPRVGVALIVGTLVGLEREYRGKLAGIKTNALICAASALFTALSLIISEYGSSDITRIIAQIVSGIGFIGAGAIFKSSSKVQGLTTAAVIWTVSALGILVGYGIFLPTIMITIGLIGFLSVVAYFEKKFFKNRSHSSDSSSSSGGTMD</sequence>
<dbReference type="InterPro" id="IPR049177">
    <property type="entry name" value="MgtC_SapB_SrpB_YhiD_N"/>
</dbReference>
<keyword evidence="5 7" id="KW-1133">Transmembrane helix</keyword>
<proteinExistence type="inferred from homology"/>
<evidence type="ECO:0000256" key="2">
    <source>
        <dbReference type="ARBA" id="ARBA00009298"/>
    </source>
</evidence>
<keyword evidence="3" id="KW-1003">Cell membrane</keyword>
<dbReference type="KEGG" id="saqi:AXG55_12940"/>
<organism evidence="9 10">
    <name type="scientific">Silvanigrella aquatica</name>
    <dbReference type="NCBI Taxonomy" id="1915309"/>
    <lineage>
        <taxon>Bacteria</taxon>
        <taxon>Pseudomonadati</taxon>
        <taxon>Bdellovibrionota</taxon>
        <taxon>Oligoflexia</taxon>
        <taxon>Silvanigrellales</taxon>
        <taxon>Silvanigrellaceae</taxon>
        <taxon>Silvanigrella</taxon>
    </lineage>
</organism>
<dbReference type="AlphaFoldDB" id="A0A1L4D3H3"/>